<feature type="signal peptide" evidence="1">
    <location>
        <begin position="1"/>
        <end position="18"/>
    </location>
</feature>
<keyword evidence="1" id="KW-0732">Signal</keyword>
<evidence type="ECO:0008006" key="4">
    <source>
        <dbReference type="Google" id="ProtNLM"/>
    </source>
</evidence>
<proteinExistence type="predicted"/>
<dbReference type="OrthoDB" id="3361196at2759"/>
<feature type="chain" id="PRO_5002175688" description="Extracellular membrane protein CFEM domain-containing protein" evidence="1">
    <location>
        <begin position="19"/>
        <end position="195"/>
    </location>
</feature>
<dbReference type="Proteomes" id="UP000054248">
    <property type="component" value="Unassembled WGS sequence"/>
</dbReference>
<reference evidence="3" key="2">
    <citation type="submission" date="2015-01" db="EMBL/GenBank/DDBJ databases">
        <title>Evolutionary Origins and Diversification of the Mycorrhizal Mutualists.</title>
        <authorList>
            <consortium name="DOE Joint Genome Institute"/>
            <consortium name="Mycorrhizal Genomics Consortium"/>
            <person name="Kohler A."/>
            <person name="Kuo A."/>
            <person name="Nagy L.G."/>
            <person name="Floudas D."/>
            <person name="Copeland A."/>
            <person name="Barry K.W."/>
            <person name="Cichocki N."/>
            <person name="Veneault-Fourrey C."/>
            <person name="LaButti K."/>
            <person name="Lindquist E.A."/>
            <person name="Lipzen A."/>
            <person name="Lundell T."/>
            <person name="Morin E."/>
            <person name="Murat C."/>
            <person name="Riley R."/>
            <person name="Ohm R."/>
            <person name="Sun H."/>
            <person name="Tunlid A."/>
            <person name="Henrissat B."/>
            <person name="Grigoriev I.V."/>
            <person name="Hibbett D.S."/>
            <person name="Martin F."/>
        </authorList>
    </citation>
    <scope>NUCLEOTIDE SEQUENCE [LARGE SCALE GENOMIC DNA]</scope>
    <source>
        <strain evidence="3">MUT 4182</strain>
    </source>
</reference>
<keyword evidence="3" id="KW-1185">Reference proteome</keyword>
<accession>A0A0C3KYE7</accession>
<dbReference type="HOGENOM" id="CLU_114237_0_0_1"/>
<evidence type="ECO:0000313" key="2">
    <source>
        <dbReference type="EMBL" id="KIO26388.1"/>
    </source>
</evidence>
<reference evidence="2 3" key="1">
    <citation type="submission" date="2014-04" db="EMBL/GenBank/DDBJ databases">
        <authorList>
            <consortium name="DOE Joint Genome Institute"/>
            <person name="Kuo A."/>
            <person name="Girlanda M."/>
            <person name="Perotto S."/>
            <person name="Kohler A."/>
            <person name="Nagy L.G."/>
            <person name="Floudas D."/>
            <person name="Copeland A."/>
            <person name="Barry K.W."/>
            <person name="Cichocki N."/>
            <person name="Veneault-Fourrey C."/>
            <person name="LaButti K."/>
            <person name="Lindquist E.A."/>
            <person name="Lipzen A."/>
            <person name="Lundell T."/>
            <person name="Morin E."/>
            <person name="Murat C."/>
            <person name="Sun H."/>
            <person name="Tunlid A."/>
            <person name="Henrissat B."/>
            <person name="Grigoriev I.V."/>
            <person name="Hibbett D.S."/>
            <person name="Martin F."/>
            <person name="Nordberg H.P."/>
            <person name="Cantor M.N."/>
            <person name="Hua S.X."/>
        </authorList>
    </citation>
    <scope>NUCLEOTIDE SEQUENCE [LARGE SCALE GENOMIC DNA]</scope>
    <source>
        <strain evidence="2 3">MUT 4182</strain>
    </source>
</reference>
<evidence type="ECO:0000313" key="3">
    <source>
        <dbReference type="Proteomes" id="UP000054248"/>
    </source>
</evidence>
<sequence length="195" mass="20810">MNCAFITILAFCCCLVQAIPSTSSNSILKSTLEARGVRPRTADPYFPDQPPSCQLCAQAWPSIDSCCDAAPLFENFTSIILNPVPFIDLIECACTDTFKSAFPQCVDCFQMTNQTDVLQSDDLPGVISGMRTVCGMMSTLIGSVASTNRQLPSQTPITVTPNAAAANSLRLSQPGFAPAVITSLVGIFVGFRLLL</sequence>
<dbReference type="EMBL" id="KN823025">
    <property type="protein sequence ID" value="KIO26388.1"/>
    <property type="molecule type" value="Genomic_DNA"/>
</dbReference>
<name>A0A0C3KYE7_9AGAM</name>
<gene>
    <name evidence="2" type="ORF">M407DRAFT_243753</name>
</gene>
<dbReference type="AlphaFoldDB" id="A0A0C3KYE7"/>
<protein>
    <recommendedName>
        <fullName evidence="4">Extracellular membrane protein CFEM domain-containing protein</fullName>
    </recommendedName>
</protein>
<evidence type="ECO:0000256" key="1">
    <source>
        <dbReference type="SAM" id="SignalP"/>
    </source>
</evidence>
<organism evidence="2 3">
    <name type="scientific">Tulasnella calospora MUT 4182</name>
    <dbReference type="NCBI Taxonomy" id="1051891"/>
    <lineage>
        <taxon>Eukaryota</taxon>
        <taxon>Fungi</taxon>
        <taxon>Dikarya</taxon>
        <taxon>Basidiomycota</taxon>
        <taxon>Agaricomycotina</taxon>
        <taxon>Agaricomycetes</taxon>
        <taxon>Cantharellales</taxon>
        <taxon>Tulasnellaceae</taxon>
        <taxon>Tulasnella</taxon>
    </lineage>
</organism>